<sequence>MPDFTYEALARTGSKATGIVTANSEREVAAILDSRGLFPLRIALAKTQATGPGSTGGLWARRVKGRQLAAFYSQMADLLRSGVPLLRSLELLEKQSTNPTLQAVIRDVRSRVADGTGLAQAMAFHPRVFSELVVGMVRAGQEGGFLEDVLKRIANFVEHQEDLKAKVVGALAYPVFLAVAGFAVLNILVIFFVPKFAKIFEKLEEKGELPTLTVYLMAFSHFLQNYWWLVLGVALTALVLFRRWAKTENGRLIVDRLKVRLPLFGPIFLSLALSRFCRILGTLLHNGIPILKALNIAKDSTGNRVLAQAIEKSAENVTAGQKLADPLRRCGYFPPDVVEMITIAEESNSLETVLVDIADGLEKRTSRNLELMVKLLEPIMLLVMAGVTLLIVMGLLLPVFKMGSTVG</sequence>
<evidence type="ECO:0000259" key="13">
    <source>
        <dbReference type="Pfam" id="PF00482"/>
    </source>
</evidence>
<accession>A0A7V9AAU3</accession>
<feature type="domain" description="Type II secretion system protein GspF" evidence="13">
    <location>
        <begin position="276"/>
        <end position="398"/>
    </location>
</feature>
<feature type="domain" description="Type II secretion system protein GspF" evidence="13">
    <location>
        <begin position="71"/>
        <end position="194"/>
    </location>
</feature>
<keyword evidence="9 12" id="KW-0472">Membrane</keyword>
<dbReference type="InterPro" id="IPR001992">
    <property type="entry name" value="T2SS_GspF/T4SS_PilC_CS"/>
</dbReference>
<dbReference type="PANTHER" id="PTHR30012:SF0">
    <property type="entry name" value="TYPE II SECRETION SYSTEM PROTEIN F-RELATED"/>
    <property type="match status" value="1"/>
</dbReference>
<evidence type="ECO:0000256" key="10">
    <source>
        <dbReference type="ARBA" id="ARBA00030750"/>
    </source>
</evidence>
<protein>
    <recommendedName>
        <fullName evidence="10">General secretion pathway protein F</fullName>
    </recommendedName>
</protein>
<evidence type="ECO:0000256" key="5">
    <source>
        <dbReference type="ARBA" id="ARBA00022475"/>
    </source>
</evidence>
<keyword evidence="5" id="KW-1003">Cell membrane</keyword>
<name>A0A7V9AAU3_9BACT</name>
<keyword evidence="15" id="KW-1185">Reference proteome</keyword>
<dbReference type="PROSITE" id="PS00874">
    <property type="entry name" value="T2SP_F"/>
    <property type="match status" value="1"/>
</dbReference>
<dbReference type="InterPro" id="IPR018076">
    <property type="entry name" value="T2SS_GspF_dom"/>
</dbReference>
<dbReference type="PANTHER" id="PTHR30012">
    <property type="entry name" value="GENERAL SECRETION PATHWAY PROTEIN"/>
    <property type="match status" value="1"/>
</dbReference>
<proteinExistence type="inferred from homology"/>
<dbReference type="Proteomes" id="UP000542342">
    <property type="component" value="Unassembled WGS sequence"/>
</dbReference>
<dbReference type="InterPro" id="IPR042094">
    <property type="entry name" value="T2SS_GspF_sf"/>
</dbReference>
<comment type="function">
    <text evidence="1">Component of the type II secretion system inner membrane complex required for the energy-dependent secretion of extracellular factors such as proteases and toxins from the periplasm.</text>
</comment>
<feature type="transmembrane region" description="Helical" evidence="12">
    <location>
        <begin position="213"/>
        <end position="241"/>
    </location>
</feature>
<keyword evidence="4 11" id="KW-0813">Transport</keyword>
<reference evidence="14 15" key="1">
    <citation type="submission" date="2020-07" db="EMBL/GenBank/DDBJ databases">
        <title>Thermogemmata thermophila gen. nov., sp. nov., a novel moderate thermophilic planctomycete from a Kamchatka hot spring.</title>
        <authorList>
            <person name="Elcheninov A.G."/>
            <person name="Podosokorskaya O.A."/>
            <person name="Kovaleva O.L."/>
            <person name="Novikov A."/>
            <person name="Bonch-Osmolovskaya E.A."/>
            <person name="Toshchakov S.V."/>
            <person name="Kublanov I.V."/>
        </authorList>
    </citation>
    <scope>NUCLEOTIDE SEQUENCE [LARGE SCALE GENOMIC DNA]</scope>
    <source>
        <strain evidence="14 15">2918</strain>
    </source>
</reference>
<evidence type="ECO:0000256" key="12">
    <source>
        <dbReference type="SAM" id="Phobius"/>
    </source>
</evidence>
<evidence type="ECO:0000256" key="3">
    <source>
        <dbReference type="ARBA" id="ARBA00005745"/>
    </source>
</evidence>
<evidence type="ECO:0000256" key="2">
    <source>
        <dbReference type="ARBA" id="ARBA00004429"/>
    </source>
</evidence>
<evidence type="ECO:0000256" key="6">
    <source>
        <dbReference type="ARBA" id="ARBA00022519"/>
    </source>
</evidence>
<dbReference type="AlphaFoldDB" id="A0A7V9AAU3"/>
<keyword evidence="8 12" id="KW-1133">Transmembrane helix</keyword>
<dbReference type="GO" id="GO:0009306">
    <property type="term" value="P:protein secretion"/>
    <property type="evidence" value="ECO:0007669"/>
    <property type="project" value="InterPro"/>
</dbReference>
<keyword evidence="7 11" id="KW-0812">Transmembrane</keyword>
<comment type="subcellular location">
    <subcellularLocation>
        <location evidence="2">Cell inner membrane</location>
        <topology evidence="2">Multi-pass membrane protein</topology>
    </subcellularLocation>
    <subcellularLocation>
        <location evidence="11">Cell membrane</location>
        <topology evidence="11">Multi-pass membrane protein</topology>
    </subcellularLocation>
</comment>
<evidence type="ECO:0000313" key="14">
    <source>
        <dbReference type="EMBL" id="MBA2225486.1"/>
    </source>
</evidence>
<gene>
    <name evidence="14" type="ORF">H0921_04840</name>
</gene>
<keyword evidence="6" id="KW-0997">Cell inner membrane</keyword>
<organism evidence="14 15">
    <name type="scientific">Thermogemmata fonticola</name>
    <dbReference type="NCBI Taxonomy" id="2755323"/>
    <lineage>
        <taxon>Bacteria</taxon>
        <taxon>Pseudomonadati</taxon>
        <taxon>Planctomycetota</taxon>
        <taxon>Planctomycetia</taxon>
        <taxon>Gemmatales</taxon>
        <taxon>Gemmataceae</taxon>
        <taxon>Thermogemmata</taxon>
    </lineage>
</organism>
<comment type="caution">
    <text evidence="14">The sequence shown here is derived from an EMBL/GenBank/DDBJ whole genome shotgun (WGS) entry which is preliminary data.</text>
</comment>
<dbReference type="RefSeq" id="WP_194536908.1">
    <property type="nucleotide sequence ID" value="NZ_JACEFB010000002.1"/>
</dbReference>
<feature type="transmembrane region" description="Helical" evidence="12">
    <location>
        <begin position="379"/>
        <end position="400"/>
    </location>
</feature>
<dbReference type="FunFam" id="1.20.81.30:FF:000001">
    <property type="entry name" value="Type II secretion system protein F"/>
    <property type="match status" value="1"/>
</dbReference>
<evidence type="ECO:0000256" key="7">
    <source>
        <dbReference type="ARBA" id="ARBA00022692"/>
    </source>
</evidence>
<comment type="similarity">
    <text evidence="3 11">Belongs to the GSP F family.</text>
</comment>
<dbReference type="EMBL" id="JACEFB010000002">
    <property type="protein sequence ID" value="MBA2225486.1"/>
    <property type="molecule type" value="Genomic_DNA"/>
</dbReference>
<evidence type="ECO:0000256" key="8">
    <source>
        <dbReference type="ARBA" id="ARBA00022989"/>
    </source>
</evidence>
<feature type="transmembrane region" description="Helical" evidence="12">
    <location>
        <begin position="170"/>
        <end position="193"/>
    </location>
</feature>
<dbReference type="Gene3D" id="1.20.81.30">
    <property type="entry name" value="Type II secretion system (T2SS), domain F"/>
    <property type="match status" value="2"/>
</dbReference>
<dbReference type="Pfam" id="PF00482">
    <property type="entry name" value="T2SSF"/>
    <property type="match status" value="2"/>
</dbReference>
<evidence type="ECO:0000256" key="11">
    <source>
        <dbReference type="RuleBase" id="RU003923"/>
    </source>
</evidence>
<evidence type="ECO:0000256" key="4">
    <source>
        <dbReference type="ARBA" id="ARBA00022448"/>
    </source>
</evidence>
<dbReference type="GO" id="GO:0005886">
    <property type="term" value="C:plasma membrane"/>
    <property type="evidence" value="ECO:0007669"/>
    <property type="project" value="UniProtKB-SubCell"/>
</dbReference>
<dbReference type="PRINTS" id="PR00812">
    <property type="entry name" value="BCTERIALGSPF"/>
</dbReference>
<evidence type="ECO:0000256" key="9">
    <source>
        <dbReference type="ARBA" id="ARBA00023136"/>
    </source>
</evidence>
<dbReference type="InterPro" id="IPR003004">
    <property type="entry name" value="GspF/PilC"/>
</dbReference>
<evidence type="ECO:0000313" key="15">
    <source>
        <dbReference type="Proteomes" id="UP000542342"/>
    </source>
</evidence>
<evidence type="ECO:0000256" key="1">
    <source>
        <dbReference type="ARBA" id="ARBA00002684"/>
    </source>
</evidence>